<keyword evidence="2" id="KW-1185">Reference proteome</keyword>
<dbReference type="EMBL" id="JACIIX010000005">
    <property type="protein sequence ID" value="MBB6210327.1"/>
    <property type="molecule type" value="Genomic_DNA"/>
</dbReference>
<gene>
    <name evidence="1" type="ORF">FHS48_001742</name>
</gene>
<proteinExistence type="predicted"/>
<evidence type="ECO:0000313" key="2">
    <source>
        <dbReference type="Proteomes" id="UP000544872"/>
    </source>
</evidence>
<reference evidence="1 2" key="1">
    <citation type="submission" date="2020-08" db="EMBL/GenBank/DDBJ databases">
        <title>Genomic Encyclopedia of Type Strains, Phase IV (KMG-IV): sequencing the most valuable type-strain genomes for metagenomic binning, comparative biology and taxonomic classification.</title>
        <authorList>
            <person name="Goeker M."/>
        </authorList>
    </citation>
    <scope>NUCLEOTIDE SEQUENCE [LARGE SCALE GENOMIC DNA]</scope>
    <source>
        <strain evidence="1 2">DSM 11590</strain>
    </source>
</reference>
<accession>A0A7W9ZGR9</accession>
<comment type="caution">
    <text evidence="1">The sequence shown here is derived from an EMBL/GenBank/DDBJ whole genome shotgun (WGS) entry which is preliminary data.</text>
</comment>
<evidence type="ECO:0000313" key="1">
    <source>
        <dbReference type="EMBL" id="MBB6210327.1"/>
    </source>
</evidence>
<dbReference type="Proteomes" id="UP000544872">
    <property type="component" value="Unassembled WGS sequence"/>
</dbReference>
<organism evidence="1 2">
    <name type="scientific">Novispirillum itersonii</name>
    <name type="common">Aquaspirillum itersonii</name>
    <dbReference type="NCBI Taxonomy" id="189"/>
    <lineage>
        <taxon>Bacteria</taxon>
        <taxon>Pseudomonadati</taxon>
        <taxon>Pseudomonadota</taxon>
        <taxon>Alphaproteobacteria</taxon>
        <taxon>Rhodospirillales</taxon>
        <taxon>Novispirillaceae</taxon>
        <taxon>Novispirillum</taxon>
    </lineage>
</organism>
<dbReference type="AlphaFoldDB" id="A0A7W9ZGR9"/>
<sequence>MVNSYKWYCVGMKNRGVTAVERARYAALRRLIHDVTEAEINRSCPPGCIAIELTGITEEALSCWEEIRLMQYRPGNPGGWDWGHIHRVYRRFKKRFEVAVWAVVRRSTSPYDEVRVLCGFAVGKPSRANHVLSIYFMERSPEPDNPLKTRILSIVLDTAMAHAMAIGSKQLRLVRPLPGIRSKYEALGFRFVEGRKRYAPYCVREV</sequence>
<protein>
    <recommendedName>
        <fullName evidence="3">N-acetyltransferase domain-containing protein</fullName>
    </recommendedName>
</protein>
<evidence type="ECO:0008006" key="3">
    <source>
        <dbReference type="Google" id="ProtNLM"/>
    </source>
</evidence>
<dbReference type="RefSeq" id="WP_184263158.1">
    <property type="nucleotide sequence ID" value="NZ_JACIIX010000005.1"/>
</dbReference>
<name>A0A7W9ZGR9_NOVIT</name>